<evidence type="ECO:0000313" key="3">
    <source>
        <dbReference type="Proteomes" id="UP000321204"/>
    </source>
</evidence>
<name>A0A5B8UEE1_9BACT</name>
<sequence>MKKLIALGGCIWLFQSFSHAALSDDAIEQANGRKVLVKALAVVVNTNAHRKVAPKNVALAGSGHPPF</sequence>
<dbReference type="AlphaFoldDB" id="A0A5B8UEE1"/>
<proteinExistence type="predicted"/>
<accession>A0A5B8UEE1</accession>
<keyword evidence="1" id="KW-0732">Signal</keyword>
<feature type="signal peptide" evidence="1">
    <location>
        <begin position="1"/>
        <end position="20"/>
    </location>
</feature>
<reference evidence="2 3" key="1">
    <citation type="journal article" date="2015" name="Int. J. Syst. Evol. Microbiol.">
        <title>Flavisolibacter ginsenosidimutans sp. nov., with ginsenoside-converting activity isolated from soil used for cultivating ginseng.</title>
        <authorList>
            <person name="Zhao Y."/>
            <person name="Liu Q."/>
            <person name="Kang M.S."/>
            <person name="Jin F."/>
            <person name="Yu H."/>
            <person name="Im W.T."/>
        </authorList>
    </citation>
    <scope>NUCLEOTIDE SEQUENCE [LARGE SCALE GENOMIC DNA]</scope>
    <source>
        <strain evidence="2 3">Gsoil 636</strain>
    </source>
</reference>
<protein>
    <submittedName>
        <fullName evidence="2">Uncharacterized protein</fullName>
    </submittedName>
</protein>
<dbReference type="RefSeq" id="WP_146782183.1">
    <property type="nucleotide sequence ID" value="NZ_BAABIO010000006.1"/>
</dbReference>
<dbReference type="Proteomes" id="UP000321204">
    <property type="component" value="Chromosome"/>
</dbReference>
<dbReference type="EMBL" id="CP042433">
    <property type="protein sequence ID" value="QEC54792.1"/>
    <property type="molecule type" value="Genomic_DNA"/>
</dbReference>
<organism evidence="2 3">
    <name type="scientific">Flavisolibacter ginsenosidimutans</name>
    <dbReference type="NCBI Taxonomy" id="661481"/>
    <lineage>
        <taxon>Bacteria</taxon>
        <taxon>Pseudomonadati</taxon>
        <taxon>Bacteroidota</taxon>
        <taxon>Chitinophagia</taxon>
        <taxon>Chitinophagales</taxon>
        <taxon>Chitinophagaceae</taxon>
        <taxon>Flavisolibacter</taxon>
    </lineage>
</organism>
<gene>
    <name evidence="2" type="ORF">FSB75_02375</name>
</gene>
<keyword evidence="3" id="KW-1185">Reference proteome</keyword>
<feature type="chain" id="PRO_5022970866" evidence="1">
    <location>
        <begin position="21"/>
        <end position="67"/>
    </location>
</feature>
<evidence type="ECO:0000313" key="2">
    <source>
        <dbReference type="EMBL" id="QEC54792.1"/>
    </source>
</evidence>
<dbReference type="KEGG" id="fgg:FSB75_02375"/>
<evidence type="ECO:0000256" key="1">
    <source>
        <dbReference type="SAM" id="SignalP"/>
    </source>
</evidence>